<dbReference type="EMBL" id="JBITYG010000012">
    <property type="protein sequence ID" value="MFI9105440.1"/>
    <property type="molecule type" value="Genomic_DNA"/>
</dbReference>
<dbReference type="RefSeq" id="WP_399656122.1">
    <property type="nucleotide sequence ID" value="NZ_JBITYG010000012.1"/>
</dbReference>
<dbReference type="GO" id="GO:0008168">
    <property type="term" value="F:methyltransferase activity"/>
    <property type="evidence" value="ECO:0007669"/>
    <property type="project" value="UniProtKB-KW"/>
</dbReference>
<proteinExistence type="predicted"/>
<evidence type="ECO:0000313" key="2">
    <source>
        <dbReference type="Proteomes" id="UP001614394"/>
    </source>
</evidence>
<accession>A0ABW8CG64</accession>
<dbReference type="SUPFAM" id="SSF53335">
    <property type="entry name" value="S-adenosyl-L-methionine-dependent methyltransferases"/>
    <property type="match status" value="1"/>
</dbReference>
<protein>
    <submittedName>
        <fullName evidence="1">Class I SAM-dependent methyltransferase</fullName>
    </submittedName>
</protein>
<dbReference type="Proteomes" id="UP001614394">
    <property type="component" value="Unassembled WGS sequence"/>
</dbReference>
<dbReference type="Gene3D" id="3.40.50.150">
    <property type="entry name" value="Vaccinia Virus protein VP39"/>
    <property type="match status" value="1"/>
</dbReference>
<gene>
    <name evidence="1" type="ORF">ACIGXA_33520</name>
</gene>
<sequence>MPESERSPQPLSRETAMRNSAQGIPAADLLGEQISALLARSVAPHGLARPLRAVLKELELQRSPQAGQKVWPNGSDGSSPAKVQIGGGTRLLDGFLNIDAVPPADLLWDVREGIPLGDDTVELLFSEHFLDLLDFPRSAKEYARESLRVLAPGGRIVTGVRDAAFVLRNYSKPSKRFDNVYLDLINHVFRGGDDDFRTWSYDQGELVQLFSEAGFETIGVWDFDPSVANPAREMGSVYVVATK</sequence>
<name>A0ABW8CG64_9ACTN</name>
<organism evidence="1 2">
    <name type="scientific">Streptomyces fildesensis</name>
    <dbReference type="NCBI Taxonomy" id="375757"/>
    <lineage>
        <taxon>Bacteria</taxon>
        <taxon>Bacillati</taxon>
        <taxon>Actinomycetota</taxon>
        <taxon>Actinomycetes</taxon>
        <taxon>Kitasatosporales</taxon>
        <taxon>Streptomycetaceae</taxon>
        <taxon>Streptomyces</taxon>
    </lineage>
</organism>
<keyword evidence="2" id="KW-1185">Reference proteome</keyword>
<keyword evidence="1" id="KW-0808">Transferase</keyword>
<comment type="caution">
    <text evidence="1">The sequence shown here is derived from an EMBL/GenBank/DDBJ whole genome shotgun (WGS) entry which is preliminary data.</text>
</comment>
<keyword evidence="1" id="KW-0489">Methyltransferase</keyword>
<dbReference type="InterPro" id="IPR029063">
    <property type="entry name" value="SAM-dependent_MTases_sf"/>
</dbReference>
<evidence type="ECO:0000313" key="1">
    <source>
        <dbReference type="EMBL" id="MFI9105440.1"/>
    </source>
</evidence>
<reference evidence="1 2" key="1">
    <citation type="submission" date="2024-10" db="EMBL/GenBank/DDBJ databases">
        <title>The Natural Products Discovery Center: Release of the First 8490 Sequenced Strains for Exploring Actinobacteria Biosynthetic Diversity.</title>
        <authorList>
            <person name="Kalkreuter E."/>
            <person name="Kautsar S.A."/>
            <person name="Yang D."/>
            <person name="Bader C.D."/>
            <person name="Teijaro C.N."/>
            <person name="Fluegel L."/>
            <person name="Davis C.M."/>
            <person name="Simpson J.R."/>
            <person name="Lauterbach L."/>
            <person name="Steele A.D."/>
            <person name="Gui C."/>
            <person name="Meng S."/>
            <person name="Li G."/>
            <person name="Viehrig K."/>
            <person name="Ye F."/>
            <person name="Su P."/>
            <person name="Kiefer A.F."/>
            <person name="Nichols A."/>
            <person name="Cepeda A.J."/>
            <person name="Yan W."/>
            <person name="Fan B."/>
            <person name="Jiang Y."/>
            <person name="Adhikari A."/>
            <person name="Zheng C.-J."/>
            <person name="Schuster L."/>
            <person name="Cowan T.M."/>
            <person name="Smanski M.J."/>
            <person name="Chevrette M.G."/>
            <person name="De Carvalho L.P.S."/>
            <person name="Shen B."/>
        </authorList>
    </citation>
    <scope>NUCLEOTIDE SEQUENCE [LARGE SCALE GENOMIC DNA]</scope>
    <source>
        <strain evidence="1 2">NPDC053399</strain>
    </source>
</reference>
<dbReference type="GO" id="GO:0032259">
    <property type="term" value="P:methylation"/>
    <property type="evidence" value="ECO:0007669"/>
    <property type="project" value="UniProtKB-KW"/>
</dbReference>